<dbReference type="InterPro" id="IPR016181">
    <property type="entry name" value="Acyl_CoA_acyltransferase"/>
</dbReference>
<protein>
    <submittedName>
        <fullName evidence="1">Histone acetyltransferase</fullName>
    </submittedName>
</protein>
<dbReference type="RefSeq" id="WP_018022648.1">
    <property type="nucleotide sequence ID" value="NZ_AQUX01000010.1"/>
</dbReference>
<dbReference type="Proteomes" id="UP000029914">
    <property type="component" value="Chromosome"/>
</dbReference>
<accession>A0A097IF19</accession>
<keyword evidence="1" id="KW-0808">Transferase</keyword>
<dbReference type="STRING" id="558173.CDOO_05220"/>
<dbReference type="AlphaFoldDB" id="A0A097IF19"/>
<dbReference type="SUPFAM" id="SSF55729">
    <property type="entry name" value="Acyl-CoA N-acyltransferases (Nat)"/>
    <property type="match status" value="1"/>
</dbReference>
<dbReference type="eggNOG" id="COG1670">
    <property type="taxonomic scope" value="Bacteria"/>
</dbReference>
<evidence type="ECO:0000313" key="2">
    <source>
        <dbReference type="Proteomes" id="UP000029914"/>
    </source>
</evidence>
<proteinExistence type="predicted"/>
<organism evidence="1 2">
    <name type="scientific">Corynebacterium doosanense CAU 212 = DSM 45436</name>
    <dbReference type="NCBI Taxonomy" id="558173"/>
    <lineage>
        <taxon>Bacteria</taxon>
        <taxon>Bacillati</taxon>
        <taxon>Actinomycetota</taxon>
        <taxon>Actinomycetes</taxon>
        <taxon>Mycobacteriales</taxon>
        <taxon>Corynebacteriaceae</taxon>
        <taxon>Corynebacterium</taxon>
    </lineage>
</organism>
<evidence type="ECO:0000313" key="1">
    <source>
        <dbReference type="EMBL" id="AIT60718.1"/>
    </source>
</evidence>
<dbReference type="EMBL" id="CP006764">
    <property type="protein sequence ID" value="AIT60718.1"/>
    <property type="molecule type" value="Genomic_DNA"/>
</dbReference>
<sequence>MTTFDVTIHRNLGTPDTPSRTAREAAALWVKSDEDSYGFADLVPTPEFMATFTSDEAAARGVLITAVGTNGELAGFILTALPVRDNTDRMHLESRVRPGLEKGEVLRQMWPELKRLATEEGRDKFTWLEPATLEGGEIAPETGTGAVRRTSCTDLLGEHGFELSQIEIIYSIDVDEALTSVAGTRTDEGYHTESWVGATPERFMDGLVVLRTSMSVDIPQGDQQTEVEQWDSERIRRADRRAAEAGRVMLRTVAVDKRTGELAGYTELRHSAAGGEAAEQSDTHVAEEHRGHGLGLAMKHANLVQLAETSPHIRRILTSNASENSWMRAINERLGGRAVAAQGIWEASVEA</sequence>
<dbReference type="KEGG" id="cdo:CDOO_05220"/>
<gene>
    <name evidence="1" type="ORF">CDOO_05220</name>
</gene>
<reference evidence="1 2" key="1">
    <citation type="submission" date="2013-09" db="EMBL/GenBank/DDBJ databases">
        <title>Complete genome sequence of Corynebacterium doosanense CAU 212(T) (=DSM 45436(T)), isolated from activated sludge.</title>
        <authorList>
            <person name="Schaffert L."/>
            <person name="Albersmeier A."/>
            <person name="Kalinowski J."/>
            <person name="Ruckert C."/>
        </authorList>
    </citation>
    <scope>NUCLEOTIDE SEQUENCE [LARGE SCALE GENOMIC DNA]</scope>
    <source>
        <strain evidence="1 2">CAU 212</strain>
    </source>
</reference>
<name>A0A097IF19_9CORY</name>
<keyword evidence="2" id="KW-1185">Reference proteome</keyword>
<dbReference type="OrthoDB" id="4408039at2"/>
<dbReference type="Gene3D" id="3.40.630.30">
    <property type="match status" value="1"/>
</dbReference>
<dbReference type="HOGENOM" id="CLU_043786_1_0_11"/>
<dbReference type="GO" id="GO:0016740">
    <property type="term" value="F:transferase activity"/>
    <property type="evidence" value="ECO:0007669"/>
    <property type="project" value="UniProtKB-KW"/>
</dbReference>